<dbReference type="AlphaFoldDB" id="B6AJP6"/>
<dbReference type="STRING" id="441375.B6AJP6"/>
<dbReference type="GO" id="GO:0003735">
    <property type="term" value="F:structural constituent of ribosome"/>
    <property type="evidence" value="ECO:0007669"/>
    <property type="project" value="InterPro"/>
</dbReference>
<dbReference type="RefSeq" id="XP_002142786.1">
    <property type="nucleotide sequence ID" value="XM_002142750.1"/>
</dbReference>
<name>B6AJP6_CRYMR</name>
<sequence>MKLNIANPTTGLQKCIEIDDEKRLLPLFERRIGAEVECSFLGDEFKGYTLKITGGNDKQGFPMMQGVLTNGRVRLLFKKGMKCYRPRRTGQQKRKSVRGCIVGHDLSVLNLVVVEKGEQDIPGLTDSEKPRRLGPKRASKIRKLFNLAKSDDVRKHVIRRVIEGKNKSKAPKIQRLVTRERLQRKQRYIKTLKKRSANAIAAKNEYAALLSKIKASRDVTTH</sequence>
<dbReference type="GeneID" id="6997970"/>
<dbReference type="GO" id="GO:0006412">
    <property type="term" value="P:translation"/>
    <property type="evidence" value="ECO:0007669"/>
    <property type="project" value="InterPro"/>
</dbReference>
<evidence type="ECO:0000256" key="2">
    <source>
        <dbReference type="ARBA" id="ARBA00022980"/>
    </source>
</evidence>
<keyword evidence="3 4" id="KW-0687">Ribonucleoprotein</keyword>
<proteinExistence type="inferred from homology"/>
<dbReference type="PROSITE" id="PS00578">
    <property type="entry name" value="RIBOSOMAL_S6E"/>
    <property type="match status" value="1"/>
</dbReference>
<comment type="similarity">
    <text evidence="1 4">Belongs to the eukaryotic ribosomal protein eS6 family.</text>
</comment>
<dbReference type="SMART" id="SM01405">
    <property type="entry name" value="Ribosomal_S6e"/>
    <property type="match status" value="1"/>
</dbReference>
<dbReference type="InterPro" id="IPR014401">
    <property type="entry name" value="Ribosomal_eS6-like"/>
</dbReference>
<keyword evidence="6" id="KW-1185">Reference proteome</keyword>
<dbReference type="Pfam" id="PF01092">
    <property type="entry name" value="Ribosomal_S6e"/>
    <property type="match status" value="1"/>
</dbReference>
<protein>
    <recommendedName>
        <fullName evidence="4">40S ribosomal protein S6</fullName>
    </recommendedName>
</protein>
<dbReference type="eggNOG" id="KOG1646">
    <property type="taxonomic scope" value="Eukaryota"/>
</dbReference>
<dbReference type="OMA" id="YVITHEK"/>
<dbReference type="InterPro" id="IPR001377">
    <property type="entry name" value="Ribosomal_eS6"/>
</dbReference>
<evidence type="ECO:0000256" key="3">
    <source>
        <dbReference type="ARBA" id="ARBA00023274"/>
    </source>
</evidence>
<dbReference type="Gene3D" id="1.20.5.2650">
    <property type="match status" value="1"/>
</dbReference>
<dbReference type="PIRSF" id="PIRSF002129">
    <property type="entry name" value="Ribosom_S6_euk"/>
    <property type="match status" value="1"/>
</dbReference>
<dbReference type="GO" id="GO:0005840">
    <property type="term" value="C:ribosome"/>
    <property type="evidence" value="ECO:0007669"/>
    <property type="project" value="UniProtKB-KW"/>
</dbReference>
<dbReference type="InterPro" id="IPR018282">
    <property type="entry name" value="Ribosomal_eS6_CS"/>
</dbReference>
<dbReference type="PANTHER" id="PTHR11502">
    <property type="entry name" value="40S RIBOSOMAL PROTEIN S6"/>
    <property type="match status" value="1"/>
</dbReference>
<evidence type="ECO:0000256" key="1">
    <source>
        <dbReference type="ARBA" id="ARBA00009312"/>
    </source>
</evidence>
<dbReference type="EMBL" id="DS989740">
    <property type="protein sequence ID" value="EEA08437.1"/>
    <property type="molecule type" value="Genomic_DNA"/>
</dbReference>
<dbReference type="OrthoDB" id="10260596at2759"/>
<dbReference type="Proteomes" id="UP000001460">
    <property type="component" value="Unassembled WGS sequence"/>
</dbReference>
<accession>B6AJP6</accession>
<evidence type="ECO:0000313" key="6">
    <source>
        <dbReference type="Proteomes" id="UP000001460"/>
    </source>
</evidence>
<evidence type="ECO:0000313" key="5">
    <source>
        <dbReference type="EMBL" id="EEA08437.1"/>
    </source>
</evidence>
<evidence type="ECO:0000256" key="4">
    <source>
        <dbReference type="PIRNR" id="PIRNR002129"/>
    </source>
</evidence>
<organism evidence="5 6">
    <name type="scientific">Cryptosporidium muris (strain RN66)</name>
    <dbReference type="NCBI Taxonomy" id="441375"/>
    <lineage>
        <taxon>Eukaryota</taxon>
        <taxon>Sar</taxon>
        <taxon>Alveolata</taxon>
        <taxon>Apicomplexa</taxon>
        <taxon>Conoidasida</taxon>
        <taxon>Coccidia</taxon>
        <taxon>Eucoccidiorida</taxon>
        <taxon>Eimeriorina</taxon>
        <taxon>Cryptosporidiidae</taxon>
        <taxon>Cryptosporidium</taxon>
    </lineage>
</organism>
<dbReference type="GO" id="GO:1990904">
    <property type="term" value="C:ribonucleoprotein complex"/>
    <property type="evidence" value="ECO:0007669"/>
    <property type="project" value="UniProtKB-KW"/>
</dbReference>
<dbReference type="VEuPathDB" id="CryptoDB:CMU_002650"/>
<reference evidence="5" key="1">
    <citation type="submission" date="2008-06" db="EMBL/GenBank/DDBJ databases">
        <authorList>
            <person name="Lorenzi H."/>
            <person name="Inman J."/>
            <person name="Miller J."/>
            <person name="Schobel S."/>
            <person name="Amedeo P."/>
            <person name="Caler E.V."/>
            <person name="da Silva J."/>
        </authorList>
    </citation>
    <scope>NUCLEOTIDE SEQUENCE [LARGE SCALE GENOMIC DNA]</scope>
    <source>
        <strain evidence="5">RN66</strain>
    </source>
</reference>
<gene>
    <name evidence="5" type="ORF">CMU_002650</name>
</gene>
<keyword evidence="2 4" id="KW-0689">Ribosomal protein</keyword>